<dbReference type="Proteomes" id="UP000521379">
    <property type="component" value="Unassembled WGS sequence"/>
</dbReference>
<name>A0A846TUL4_9MICC</name>
<dbReference type="PANTHER" id="PTHR30411:SF0">
    <property type="entry name" value="CYS-TRNA(PRO)_CYS-TRNA(CYS) DEACYLASE YBAK"/>
    <property type="match status" value="1"/>
</dbReference>
<accession>A0A846TUL4</accession>
<reference evidence="6 7" key="1">
    <citation type="submission" date="2020-02" db="EMBL/GenBank/DDBJ databases">
        <authorList>
            <person name="Sun Q."/>
        </authorList>
    </citation>
    <scope>NUCLEOTIDE SEQUENCE [LARGE SCALE GENOMIC DNA]</scope>
    <source>
        <strain evidence="6 7">YIM 13062</strain>
    </source>
</reference>
<evidence type="ECO:0000313" key="6">
    <source>
        <dbReference type="EMBL" id="NKE08947.1"/>
    </source>
</evidence>
<comment type="caution">
    <text evidence="6">The sequence shown here is derived from an EMBL/GenBank/DDBJ whole genome shotgun (WGS) entry which is preliminary data.</text>
</comment>
<dbReference type="SUPFAM" id="SSF55826">
    <property type="entry name" value="YbaK/ProRS associated domain"/>
    <property type="match status" value="1"/>
</dbReference>
<keyword evidence="3 4" id="KW-0456">Lyase</keyword>
<comment type="similarity">
    <text evidence="1 4">Belongs to the prolyl-tRNA editing family. YbaK/EbsC subfamily.</text>
</comment>
<sequence length="177" mass="18234">MAKKTKKSAQSSHGDSTPAVVFLHNAGVAFREASYVHDDDVTNFGAEAAQALGVEPDRVFKTLLVCPADSTAGSSSKTFGVVVLPVNRQVSMKVAASALGWKKAKMADPVAAQRHTGYVVGGISPFGQKQPSPTVLEAAALEQSSIYVSGGRRGLDVEVAPEDLVSALGAVVAPISA</sequence>
<dbReference type="GO" id="GO:0002161">
    <property type="term" value="F:aminoacyl-tRNA deacylase activity"/>
    <property type="evidence" value="ECO:0007669"/>
    <property type="project" value="InterPro"/>
</dbReference>
<dbReference type="EC" id="4.2.-.-" evidence="4"/>
<gene>
    <name evidence="6" type="primary">ybaK</name>
    <name evidence="6" type="ORF">GTW58_03070</name>
</gene>
<feature type="domain" description="YbaK/aminoacyl-tRNA synthetase-associated" evidence="5">
    <location>
        <begin position="46"/>
        <end position="165"/>
    </location>
</feature>
<dbReference type="CDD" id="cd00002">
    <property type="entry name" value="YbaK_deacylase"/>
    <property type="match status" value="1"/>
</dbReference>
<dbReference type="RefSeq" id="WP_047692028.1">
    <property type="nucleotide sequence ID" value="NZ_JAAVUN010000003.1"/>
</dbReference>
<evidence type="ECO:0000256" key="4">
    <source>
        <dbReference type="PIRNR" id="PIRNR006181"/>
    </source>
</evidence>
<dbReference type="InterPro" id="IPR036754">
    <property type="entry name" value="YbaK/aa-tRNA-synt-asso_dom_sf"/>
</dbReference>
<protein>
    <recommendedName>
        <fullName evidence="4">Cys-tRNA(Pro)/Cys-tRNA(Cys) deacylase</fullName>
        <ecNumber evidence="4">4.2.-.-</ecNumber>
    </recommendedName>
</protein>
<dbReference type="Pfam" id="PF04073">
    <property type="entry name" value="tRNA_edit"/>
    <property type="match status" value="1"/>
</dbReference>
<dbReference type="AlphaFoldDB" id="A0A846TUL4"/>
<dbReference type="GO" id="GO:0006412">
    <property type="term" value="P:translation"/>
    <property type="evidence" value="ECO:0007669"/>
    <property type="project" value="UniProtKB-KW"/>
</dbReference>
<dbReference type="InterPro" id="IPR007214">
    <property type="entry name" value="YbaK/aa-tRNA-synth-assoc-dom"/>
</dbReference>
<proteinExistence type="inferred from homology"/>
<evidence type="ECO:0000256" key="1">
    <source>
        <dbReference type="ARBA" id="ARBA00009798"/>
    </source>
</evidence>
<dbReference type="NCBIfam" id="TIGR00011">
    <property type="entry name" value="YbaK_EbsC"/>
    <property type="match status" value="1"/>
</dbReference>
<dbReference type="PANTHER" id="PTHR30411">
    <property type="entry name" value="CYTOPLASMIC PROTEIN"/>
    <property type="match status" value="1"/>
</dbReference>
<dbReference type="EMBL" id="JAAVUN010000003">
    <property type="protein sequence ID" value="NKE08947.1"/>
    <property type="molecule type" value="Genomic_DNA"/>
</dbReference>
<evidence type="ECO:0000256" key="2">
    <source>
        <dbReference type="ARBA" id="ARBA00022917"/>
    </source>
</evidence>
<dbReference type="PIRSF" id="PIRSF006181">
    <property type="entry name" value="EbsC_YbaK"/>
    <property type="match status" value="1"/>
</dbReference>
<dbReference type="Gene3D" id="3.90.960.10">
    <property type="entry name" value="YbaK/aminoacyl-tRNA synthetase-associated domain"/>
    <property type="match status" value="1"/>
</dbReference>
<evidence type="ECO:0000259" key="5">
    <source>
        <dbReference type="Pfam" id="PF04073"/>
    </source>
</evidence>
<dbReference type="InterPro" id="IPR004369">
    <property type="entry name" value="Prolyl-tRNA_editing_YbaK/EbsC"/>
</dbReference>
<evidence type="ECO:0000313" key="7">
    <source>
        <dbReference type="Proteomes" id="UP000521379"/>
    </source>
</evidence>
<organism evidence="6 7">
    <name type="scientific">Kocuria subflava</name>
    <dbReference type="NCBI Taxonomy" id="1736139"/>
    <lineage>
        <taxon>Bacteria</taxon>
        <taxon>Bacillati</taxon>
        <taxon>Actinomycetota</taxon>
        <taxon>Actinomycetes</taxon>
        <taxon>Micrococcales</taxon>
        <taxon>Micrococcaceae</taxon>
        <taxon>Kocuria</taxon>
    </lineage>
</organism>
<dbReference type="GO" id="GO:0016829">
    <property type="term" value="F:lyase activity"/>
    <property type="evidence" value="ECO:0007669"/>
    <property type="project" value="UniProtKB-KW"/>
</dbReference>
<keyword evidence="2 4" id="KW-0648">Protein biosynthesis</keyword>
<keyword evidence="7" id="KW-1185">Reference proteome</keyword>
<evidence type="ECO:0000256" key="3">
    <source>
        <dbReference type="ARBA" id="ARBA00023239"/>
    </source>
</evidence>